<proteinExistence type="predicted"/>
<comment type="caution">
    <text evidence="3">The sequence shown here is derived from an EMBL/GenBank/DDBJ whole genome shotgun (WGS) entry which is preliminary data.</text>
</comment>
<feature type="chain" id="PRO_5040990539" description="Outer membrane protein beta-barrel domain-containing protein" evidence="1">
    <location>
        <begin position="22"/>
        <end position="229"/>
    </location>
</feature>
<dbReference type="AlphaFoldDB" id="A0A9X0L3D4"/>
<feature type="domain" description="Outer membrane protein beta-barrel" evidence="2">
    <location>
        <begin position="22"/>
        <end position="201"/>
    </location>
</feature>
<dbReference type="RefSeq" id="WP_059072015.1">
    <property type="nucleotide sequence ID" value="NZ_LNAL01000008.1"/>
</dbReference>
<organism evidence="3 4">
    <name type="scientific">Solirubrum puertoriconensis</name>
    <dbReference type="NCBI Taxonomy" id="1751427"/>
    <lineage>
        <taxon>Bacteria</taxon>
        <taxon>Pseudomonadati</taxon>
        <taxon>Bacteroidota</taxon>
        <taxon>Cytophagia</taxon>
        <taxon>Cytophagales</taxon>
    </lineage>
</organism>
<gene>
    <name evidence="3" type="ORF">ASU33_02885</name>
</gene>
<accession>A0A9X0L3D4</accession>
<evidence type="ECO:0000259" key="2">
    <source>
        <dbReference type="Pfam" id="PF13568"/>
    </source>
</evidence>
<keyword evidence="1" id="KW-0732">Signal</keyword>
<name>A0A9X0L3D4_SOLP1</name>
<reference evidence="3 4" key="1">
    <citation type="submission" date="2015-11" db="EMBL/GenBank/DDBJ databases">
        <title>Solirubrum puertoriconensis gen. nov. an environmental bacteria isolated in Puerto Rico.</title>
        <authorList>
            <person name="Cuebas-Irizarry M.F."/>
            <person name="Montalvo-Rodriguez R."/>
        </authorList>
    </citation>
    <scope>NUCLEOTIDE SEQUENCE [LARGE SCALE GENOMIC DNA]</scope>
    <source>
        <strain evidence="3 4">MC1A</strain>
    </source>
</reference>
<dbReference type="SUPFAM" id="SSF56925">
    <property type="entry name" value="OMPA-like"/>
    <property type="match status" value="1"/>
</dbReference>
<evidence type="ECO:0000313" key="3">
    <source>
        <dbReference type="EMBL" id="KUG06319.1"/>
    </source>
</evidence>
<dbReference type="OrthoDB" id="978236at2"/>
<feature type="signal peptide" evidence="1">
    <location>
        <begin position="1"/>
        <end position="21"/>
    </location>
</feature>
<sequence>MKKTMLALALLLGGVATKASAQVEIGLKVSPSITSLRVSSPAERNFQSDGSRAGIGGGIIVDYFFGENYAFSTGLNLTFKGGNVRYLTENSPSDNGLSTQKQKIGLQYLEIPLTLKLFTNEIATDTKLYFQVGGTANARVASRINGNKFYTDPSTGNETKASSHFIVPDAALLGGLGVEYQVGQSTKVFAGVSYHRGLFNIERYFDNTRKLKDVSFKNNEVALDLGLKF</sequence>
<dbReference type="EMBL" id="LNAL01000008">
    <property type="protein sequence ID" value="KUG06319.1"/>
    <property type="molecule type" value="Genomic_DNA"/>
</dbReference>
<dbReference type="Gene3D" id="2.40.160.20">
    <property type="match status" value="1"/>
</dbReference>
<evidence type="ECO:0000313" key="4">
    <source>
        <dbReference type="Proteomes" id="UP000054223"/>
    </source>
</evidence>
<evidence type="ECO:0000256" key="1">
    <source>
        <dbReference type="SAM" id="SignalP"/>
    </source>
</evidence>
<protein>
    <recommendedName>
        <fullName evidence="2">Outer membrane protein beta-barrel domain-containing protein</fullName>
    </recommendedName>
</protein>
<dbReference type="Pfam" id="PF13568">
    <property type="entry name" value="OMP_b-brl_2"/>
    <property type="match status" value="1"/>
</dbReference>
<dbReference type="Proteomes" id="UP000054223">
    <property type="component" value="Unassembled WGS sequence"/>
</dbReference>
<dbReference type="InterPro" id="IPR025665">
    <property type="entry name" value="Beta-barrel_OMP_2"/>
</dbReference>
<dbReference type="InterPro" id="IPR011250">
    <property type="entry name" value="OMP/PagP_B-barrel"/>
</dbReference>
<keyword evidence="4" id="KW-1185">Reference proteome</keyword>